<sequence>MNNDLDTGTPQPGADPLGAALADAEGGPLGRMVGAGEPDFDDVTPTGSVIVRERVSAGYIWLLIIATLGSYAALVAPIGISLSLRVQELAPENIELLGYVVGVGAIAAAISQPLVGMWSDRTRSRLGRRRPFAIGGTIVGLIGLALMAAAPSVPVLALAWVVTQLGWATVLSSLLLSQADRLPEEQRGKVAGLSGFTQMIASVLGVGIASAFIGNSFLVFLVPGLIGAVALTLWVTLVKEPSSRDLVVEQKLTLGRALKDMVFNPKEHPDFAWNWLGRLFFMFGVTFATTFTTLFFASRLSEGGQVADIGGLITILSLFGVVATAGGAILGGFLSDKLKRRRFFVLLAGLAFTAGAIVMAFGGSNATVLIVGSVVTSIGLGVFSAVDQAIVLDVLPERDTEAGRYMGINGYSTTIAQAIAPIVAAPLLLIGVEGADKNFGLLFIVAAACTLIGGNIVMIFVRSAK</sequence>
<keyword evidence="2 6" id="KW-0812">Transmembrane</keyword>
<dbReference type="SUPFAM" id="SSF103473">
    <property type="entry name" value="MFS general substrate transporter"/>
    <property type="match status" value="1"/>
</dbReference>
<dbReference type="EMBL" id="BAAAMK010000001">
    <property type="protein sequence ID" value="GAA1940806.1"/>
    <property type="molecule type" value="Genomic_DNA"/>
</dbReference>
<dbReference type="Proteomes" id="UP001499954">
    <property type="component" value="Unassembled WGS sequence"/>
</dbReference>
<feature type="transmembrane region" description="Helical" evidence="6">
    <location>
        <begin position="96"/>
        <end position="119"/>
    </location>
</feature>
<evidence type="ECO:0000259" key="7">
    <source>
        <dbReference type="PROSITE" id="PS50850"/>
    </source>
</evidence>
<evidence type="ECO:0000256" key="3">
    <source>
        <dbReference type="ARBA" id="ARBA00022989"/>
    </source>
</evidence>
<organism evidence="8 9">
    <name type="scientific">Agromyces allii</name>
    <dbReference type="NCBI Taxonomy" id="393607"/>
    <lineage>
        <taxon>Bacteria</taxon>
        <taxon>Bacillati</taxon>
        <taxon>Actinomycetota</taxon>
        <taxon>Actinomycetes</taxon>
        <taxon>Micrococcales</taxon>
        <taxon>Microbacteriaceae</taxon>
        <taxon>Agromyces</taxon>
    </lineage>
</organism>
<feature type="transmembrane region" description="Helical" evidence="6">
    <location>
        <begin position="343"/>
        <end position="362"/>
    </location>
</feature>
<evidence type="ECO:0000256" key="1">
    <source>
        <dbReference type="ARBA" id="ARBA00004651"/>
    </source>
</evidence>
<proteinExistence type="predicted"/>
<dbReference type="Gene3D" id="1.20.1250.20">
    <property type="entry name" value="MFS general substrate transporter like domains"/>
    <property type="match status" value="2"/>
</dbReference>
<dbReference type="InterPro" id="IPR011701">
    <property type="entry name" value="MFS"/>
</dbReference>
<dbReference type="PANTHER" id="PTHR23528:SF1">
    <property type="entry name" value="MAJOR FACILITATOR SUPERFAMILY (MFS) PROFILE DOMAIN-CONTAINING PROTEIN"/>
    <property type="match status" value="1"/>
</dbReference>
<feature type="transmembrane region" description="Helical" evidence="6">
    <location>
        <begin position="275"/>
        <end position="297"/>
    </location>
</feature>
<keyword evidence="9" id="KW-1185">Reference proteome</keyword>
<reference evidence="9" key="1">
    <citation type="journal article" date="2019" name="Int. J. Syst. Evol. Microbiol.">
        <title>The Global Catalogue of Microorganisms (GCM) 10K type strain sequencing project: providing services to taxonomists for standard genome sequencing and annotation.</title>
        <authorList>
            <consortium name="The Broad Institute Genomics Platform"/>
            <consortium name="The Broad Institute Genome Sequencing Center for Infectious Disease"/>
            <person name="Wu L."/>
            <person name="Ma J."/>
        </authorList>
    </citation>
    <scope>NUCLEOTIDE SEQUENCE [LARGE SCALE GENOMIC DNA]</scope>
    <source>
        <strain evidence="9">JCM 13584</strain>
    </source>
</reference>
<comment type="caution">
    <text evidence="8">The sequence shown here is derived from an EMBL/GenBank/DDBJ whole genome shotgun (WGS) entry which is preliminary data.</text>
</comment>
<dbReference type="PANTHER" id="PTHR23528">
    <property type="match status" value="1"/>
</dbReference>
<accession>A0ABP5BFH2</accession>
<evidence type="ECO:0000256" key="6">
    <source>
        <dbReference type="SAM" id="Phobius"/>
    </source>
</evidence>
<gene>
    <name evidence="8" type="ORF">GCM10009717_03880</name>
</gene>
<feature type="transmembrane region" description="Helical" evidence="6">
    <location>
        <begin position="59"/>
        <end position="84"/>
    </location>
</feature>
<evidence type="ECO:0000313" key="8">
    <source>
        <dbReference type="EMBL" id="GAA1940806.1"/>
    </source>
</evidence>
<feature type="compositionally biased region" description="Polar residues" evidence="5">
    <location>
        <begin position="1"/>
        <end position="10"/>
    </location>
</feature>
<feature type="transmembrane region" description="Helical" evidence="6">
    <location>
        <begin position="411"/>
        <end position="432"/>
    </location>
</feature>
<dbReference type="InterPro" id="IPR036259">
    <property type="entry name" value="MFS_trans_sf"/>
</dbReference>
<dbReference type="InterPro" id="IPR020846">
    <property type="entry name" value="MFS_dom"/>
</dbReference>
<protein>
    <submittedName>
        <fullName evidence="8">MFS transporter</fullName>
    </submittedName>
</protein>
<feature type="transmembrane region" description="Helical" evidence="6">
    <location>
        <begin position="156"/>
        <end position="178"/>
    </location>
</feature>
<feature type="transmembrane region" description="Helical" evidence="6">
    <location>
        <begin position="131"/>
        <end position="150"/>
    </location>
</feature>
<evidence type="ECO:0000313" key="9">
    <source>
        <dbReference type="Proteomes" id="UP001499954"/>
    </source>
</evidence>
<keyword evidence="3 6" id="KW-1133">Transmembrane helix</keyword>
<feature type="transmembrane region" description="Helical" evidence="6">
    <location>
        <begin position="190"/>
        <end position="211"/>
    </location>
</feature>
<feature type="transmembrane region" description="Helical" evidence="6">
    <location>
        <begin position="217"/>
        <end position="237"/>
    </location>
</feature>
<feature type="region of interest" description="Disordered" evidence="5">
    <location>
        <begin position="1"/>
        <end position="20"/>
    </location>
</feature>
<evidence type="ECO:0000256" key="4">
    <source>
        <dbReference type="ARBA" id="ARBA00023136"/>
    </source>
</evidence>
<feature type="transmembrane region" description="Helical" evidence="6">
    <location>
        <begin position="438"/>
        <end position="461"/>
    </location>
</feature>
<dbReference type="Pfam" id="PF07690">
    <property type="entry name" value="MFS_1"/>
    <property type="match status" value="1"/>
</dbReference>
<name>A0ABP5BFH2_9MICO</name>
<feature type="domain" description="Major facilitator superfamily (MFS) profile" evidence="7">
    <location>
        <begin position="58"/>
        <end position="465"/>
    </location>
</feature>
<evidence type="ECO:0000256" key="2">
    <source>
        <dbReference type="ARBA" id="ARBA00022692"/>
    </source>
</evidence>
<keyword evidence="4 6" id="KW-0472">Membrane</keyword>
<dbReference type="RefSeq" id="WP_246200708.1">
    <property type="nucleotide sequence ID" value="NZ_BAAAMK010000001.1"/>
</dbReference>
<evidence type="ECO:0000256" key="5">
    <source>
        <dbReference type="SAM" id="MobiDB-lite"/>
    </source>
</evidence>
<comment type="subcellular location">
    <subcellularLocation>
        <location evidence="1">Cell membrane</location>
        <topology evidence="1">Multi-pass membrane protein</topology>
    </subcellularLocation>
</comment>
<dbReference type="PROSITE" id="PS50850">
    <property type="entry name" value="MFS"/>
    <property type="match status" value="1"/>
</dbReference>
<feature type="transmembrane region" description="Helical" evidence="6">
    <location>
        <begin position="368"/>
        <end position="390"/>
    </location>
</feature>
<feature type="transmembrane region" description="Helical" evidence="6">
    <location>
        <begin position="309"/>
        <end position="331"/>
    </location>
</feature>